<dbReference type="RefSeq" id="WP_155609888.1">
    <property type="nucleotide sequence ID" value="NZ_WNZW01000001.1"/>
</dbReference>
<dbReference type="OrthoDB" id="2594468at2"/>
<sequence>MIIYFQVFISLLLFVSSITKIFNLTSFQKTIDQLEPINMVKQLGAMTVIIIELIIGISILFKELLIFALILLVILLLSFLWAAVRAMSLHKLIDCNCFGGVTSESLGWGTILKVCALALCGAVLLLSSTTLNIWNYPLKDILGSLYVSISILTLYSLINITIKLFESVILNKG</sequence>
<evidence type="ECO:0000256" key="1">
    <source>
        <dbReference type="ARBA" id="ARBA00004141"/>
    </source>
</evidence>
<gene>
    <name evidence="7" type="ORF">GNP95_05945</name>
</gene>
<organism evidence="7 8">
    <name type="scientific">Paenibacillus woosongensis</name>
    <dbReference type="NCBI Taxonomy" id="307580"/>
    <lineage>
        <taxon>Bacteria</taxon>
        <taxon>Bacillati</taxon>
        <taxon>Bacillota</taxon>
        <taxon>Bacilli</taxon>
        <taxon>Bacillales</taxon>
        <taxon>Paenibacillaceae</taxon>
        <taxon>Paenibacillus</taxon>
    </lineage>
</organism>
<name>A0A7X3CN17_9BACL</name>
<keyword evidence="2 5" id="KW-0812">Transmembrane</keyword>
<dbReference type="GO" id="GO:0016020">
    <property type="term" value="C:membrane"/>
    <property type="evidence" value="ECO:0007669"/>
    <property type="project" value="UniProtKB-SubCell"/>
</dbReference>
<evidence type="ECO:0000256" key="5">
    <source>
        <dbReference type="SAM" id="Phobius"/>
    </source>
</evidence>
<evidence type="ECO:0000259" key="6">
    <source>
        <dbReference type="Pfam" id="PF07291"/>
    </source>
</evidence>
<keyword evidence="4 5" id="KW-0472">Membrane</keyword>
<accession>A0A7X3CN17</accession>
<feature type="transmembrane region" description="Helical" evidence="5">
    <location>
        <begin position="43"/>
        <end position="60"/>
    </location>
</feature>
<dbReference type="AlphaFoldDB" id="A0A7X3CN17"/>
<evidence type="ECO:0000313" key="7">
    <source>
        <dbReference type="EMBL" id="MUG44535.1"/>
    </source>
</evidence>
<dbReference type="GO" id="GO:0030416">
    <property type="term" value="P:methylamine metabolic process"/>
    <property type="evidence" value="ECO:0007669"/>
    <property type="project" value="InterPro"/>
</dbReference>
<dbReference type="EMBL" id="WNZW01000001">
    <property type="protein sequence ID" value="MUG44535.1"/>
    <property type="molecule type" value="Genomic_DNA"/>
</dbReference>
<evidence type="ECO:0000313" key="8">
    <source>
        <dbReference type="Proteomes" id="UP000447876"/>
    </source>
</evidence>
<comment type="subcellular location">
    <subcellularLocation>
        <location evidence="1">Membrane</location>
        <topology evidence="1">Multi-pass membrane protein</topology>
    </subcellularLocation>
</comment>
<dbReference type="Pfam" id="PF07291">
    <property type="entry name" value="MauE"/>
    <property type="match status" value="1"/>
</dbReference>
<evidence type="ECO:0000256" key="4">
    <source>
        <dbReference type="ARBA" id="ARBA00023136"/>
    </source>
</evidence>
<feature type="transmembrane region" description="Helical" evidence="5">
    <location>
        <begin position="66"/>
        <end position="84"/>
    </location>
</feature>
<feature type="transmembrane region" description="Helical" evidence="5">
    <location>
        <begin position="105"/>
        <end position="125"/>
    </location>
</feature>
<feature type="domain" description="Methylamine utilisation protein MauE" evidence="6">
    <location>
        <begin position="4"/>
        <end position="125"/>
    </location>
</feature>
<feature type="transmembrane region" description="Helical" evidence="5">
    <location>
        <begin position="6"/>
        <end position="22"/>
    </location>
</feature>
<keyword evidence="3 5" id="KW-1133">Transmembrane helix</keyword>
<dbReference type="Proteomes" id="UP000447876">
    <property type="component" value="Unassembled WGS sequence"/>
</dbReference>
<comment type="caution">
    <text evidence="7">The sequence shown here is derived from an EMBL/GenBank/DDBJ whole genome shotgun (WGS) entry which is preliminary data.</text>
</comment>
<protein>
    <recommendedName>
        <fullName evidence="6">Methylamine utilisation protein MauE domain-containing protein</fullName>
    </recommendedName>
</protein>
<feature type="transmembrane region" description="Helical" evidence="5">
    <location>
        <begin position="145"/>
        <end position="165"/>
    </location>
</feature>
<reference evidence="7 8" key="1">
    <citation type="submission" date="2019-11" db="EMBL/GenBank/DDBJ databases">
        <title>Draft genome sequences of five Paenibacillus species of dairy origin.</title>
        <authorList>
            <person name="Olajide A.M."/>
            <person name="Chen S."/>
            <person name="Lapointe G."/>
        </authorList>
    </citation>
    <scope>NUCLEOTIDE SEQUENCE [LARGE SCALE GENOMIC DNA]</scope>
    <source>
        <strain evidence="7 8">12CR55</strain>
    </source>
</reference>
<evidence type="ECO:0000256" key="3">
    <source>
        <dbReference type="ARBA" id="ARBA00022989"/>
    </source>
</evidence>
<dbReference type="InterPro" id="IPR009908">
    <property type="entry name" value="Methylamine_util_MauE"/>
</dbReference>
<proteinExistence type="predicted"/>
<evidence type="ECO:0000256" key="2">
    <source>
        <dbReference type="ARBA" id="ARBA00022692"/>
    </source>
</evidence>